<proteinExistence type="inferred from homology"/>
<dbReference type="InterPro" id="IPR013785">
    <property type="entry name" value="Aldolase_TIM"/>
</dbReference>
<evidence type="ECO:0000256" key="5">
    <source>
        <dbReference type="ARBA" id="ARBA00023277"/>
    </source>
</evidence>
<dbReference type="GO" id="GO:0106009">
    <property type="term" value="F:(4S)-4-hydroxy-2-oxoglutarate aldolase activity"/>
    <property type="evidence" value="ECO:0007669"/>
    <property type="project" value="UniProtKB-EC"/>
</dbReference>
<evidence type="ECO:0000313" key="7">
    <source>
        <dbReference type="Proteomes" id="UP001519292"/>
    </source>
</evidence>
<dbReference type="CDD" id="cd00452">
    <property type="entry name" value="KDPG_aldolase"/>
    <property type="match status" value="1"/>
</dbReference>
<organism evidence="6 7">
    <name type="scientific">Lactobacillus colini</name>
    <dbReference type="NCBI Taxonomy" id="1819254"/>
    <lineage>
        <taxon>Bacteria</taxon>
        <taxon>Bacillati</taxon>
        <taxon>Bacillota</taxon>
        <taxon>Bacilli</taxon>
        <taxon>Lactobacillales</taxon>
        <taxon>Lactobacillaceae</taxon>
        <taxon>Lactobacillus</taxon>
    </lineage>
</organism>
<dbReference type="EC" id="4.1.3.42" evidence="6"/>
<protein>
    <submittedName>
        <fullName evidence="6">2-dehydro-3-deoxyphosphogluconate aldolase/(4S)-4-hydroxy-2-oxoglutarate aldolase</fullName>
        <ecNumber evidence="6">4.1.2.14</ecNumber>
        <ecNumber evidence="6">4.1.3.42</ecNumber>
    </submittedName>
</protein>
<keyword evidence="4 6" id="KW-0456">Lyase</keyword>
<gene>
    <name evidence="6" type="ORF">J2Z60_001685</name>
</gene>
<comment type="similarity">
    <text evidence="2">Belongs to the KHG/KDPG aldolase family.</text>
</comment>
<dbReference type="Gene3D" id="3.20.20.70">
    <property type="entry name" value="Aldolase class I"/>
    <property type="match status" value="1"/>
</dbReference>
<comment type="subunit">
    <text evidence="3">Homotrimer.</text>
</comment>
<evidence type="ECO:0000256" key="3">
    <source>
        <dbReference type="ARBA" id="ARBA00011233"/>
    </source>
</evidence>
<sequence length="205" mass="22538">MQIGKYPRYTIIMREYSLDESRSILKALKGLENEFAVEITMNTVGATDIIKKLNDEFGEKIIIGAGTVLNFDSEVRAINSGAKFILSACTFDKKMIDYAKEHNVLTIPGAMTPTEIYSQLSLGADIVKVFPANTVGADYFKNIFGPLNGIRLMAVGGISKSNAESFFKNGVRYLGIGSGAFNKEDVRNMDISKLHQSLIDLVHIS</sequence>
<evidence type="ECO:0000313" key="6">
    <source>
        <dbReference type="EMBL" id="MBP2058500.1"/>
    </source>
</evidence>
<dbReference type="Proteomes" id="UP001519292">
    <property type="component" value="Unassembled WGS sequence"/>
</dbReference>
<dbReference type="InterPro" id="IPR000887">
    <property type="entry name" value="Aldlse_KDPG_KHG"/>
</dbReference>
<dbReference type="SUPFAM" id="SSF51569">
    <property type="entry name" value="Aldolase"/>
    <property type="match status" value="1"/>
</dbReference>
<dbReference type="PANTHER" id="PTHR30246">
    <property type="entry name" value="2-KETO-3-DEOXY-6-PHOSPHOGLUCONATE ALDOLASE"/>
    <property type="match status" value="1"/>
</dbReference>
<dbReference type="EC" id="4.1.2.14" evidence="6"/>
<comment type="caution">
    <text evidence="6">The sequence shown here is derived from an EMBL/GenBank/DDBJ whole genome shotgun (WGS) entry which is preliminary data.</text>
</comment>
<dbReference type="GO" id="GO:0008675">
    <property type="term" value="F:2-dehydro-3-deoxy-phosphogluconate aldolase activity"/>
    <property type="evidence" value="ECO:0007669"/>
    <property type="project" value="UniProtKB-EC"/>
</dbReference>
<reference evidence="6 7" key="1">
    <citation type="submission" date="2021-03" db="EMBL/GenBank/DDBJ databases">
        <title>Genomic Encyclopedia of Type Strains, Phase IV (KMG-IV): sequencing the most valuable type-strain genomes for metagenomic binning, comparative biology and taxonomic classification.</title>
        <authorList>
            <person name="Goeker M."/>
        </authorList>
    </citation>
    <scope>NUCLEOTIDE SEQUENCE [LARGE SCALE GENOMIC DNA]</scope>
    <source>
        <strain evidence="6 7">DSM 101872</strain>
    </source>
</reference>
<evidence type="ECO:0000256" key="2">
    <source>
        <dbReference type="ARBA" id="ARBA00006906"/>
    </source>
</evidence>
<name>A0ABS4MFN6_9LACO</name>
<keyword evidence="5" id="KW-0119">Carbohydrate metabolism</keyword>
<comment type="pathway">
    <text evidence="1">Carbohydrate acid metabolism.</text>
</comment>
<dbReference type="Pfam" id="PF01081">
    <property type="entry name" value="Aldolase"/>
    <property type="match status" value="1"/>
</dbReference>
<dbReference type="PANTHER" id="PTHR30246:SF1">
    <property type="entry name" value="2-DEHYDRO-3-DEOXY-6-PHOSPHOGALACTONATE ALDOLASE-RELATED"/>
    <property type="match status" value="1"/>
</dbReference>
<keyword evidence="7" id="KW-1185">Reference proteome</keyword>
<evidence type="ECO:0000256" key="4">
    <source>
        <dbReference type="ARBA" id="ARBA00023239"/>
    </source>
</evidence>
<dbReference type="EMBL" id="JAGGLU010000010">
    <property type="protein sequence ID" value="MBP2058500.1"/>
    <property type="molecule type" value="Genomic_DNA"/>
</dbReference>
<accession>A0ABS4MFN6</accession>
<dbReference type="RefSeq" id="WP_209687232.1">
    <property type="nucleotide sequence ID" value="NZ_JAGGLU010000010.1"/>
</dbReference>
<evidence type="ECO:0000256" key="1">
    <source>
        <dbReference type="ARBA" id="ARBA00004761"/>
    </source>
</evidence>